<accession>A0ABR7HPU8</accession>
<feature type="transmembrane region" description="Helical" evidence="8">
    <location>
        <begin position="130"/>
        <end position="156"/>
    </location>
</feature>
<gene>
    <name evidence="9" type="ORF">H8S34_01585</name>
</gene>
<dbReference type="RefSeq" id="WP_101693615.1">
    <property type="nucleotide sequence ID" value="NZ_JACOPR010000001.1"/>
</dbReference>
<evidence type="ECO:0000256" key="8">
    <source>
        <dbReference type="SAM" id="Phobius"/>
    </source>
</evidence>
<evidence type="ECO:0000256" key="2">
    <source>
        <dbReference type="ARBA" id="ARBA00008821"/>
    </source>
</evidence>
<keyword evidence="4 8" id="KW-0812">Transmembrane</keyword>
<feature type="transmembrane region" description="Helical" evidence="8">
    <location>
        <begin position="380"/>
        <end position="400"/>
    </location>
</feature>
<comment type="caution">
    <text evidence="9">The sequence shown here is derived from an EMBL/GenBank/DDBJ whole genome shotgun (WGS) entry which is preliminary data.</text>
</comment>
<feature type="transmembrane region" description="Helical" evidence="8">
    <location>
        <begin position="20"/>
        <end position="40"/>
    </location>
</feature>
<evidence type="ECO:0000256" key="4">
    <source>
        <dbReference type="ARBA" id="ARBA00022692"/>
    </source>
</evidence>
<feature type="coiled-coil region" evidence="7">
    <location>
        <begin position="431"/>
        <end position="458"/>
    </location>
</feature>
<dbReference type="EMBL" id="JACOPR010000001">
    <property type="protein sequence ID" value="MBC5729528.1"/>
    <property type="molecule type" value="Genomic_DNA"/>
</dbReference>
<organism evidence="9 10">
    <name type="scientific">Pseudoflavonifractor hominis</name>
    <dbReference type="NCBI Taxonomy" id="2763059"/>
    <lineage>
        <taxon>Bacteria</taxon>
        <taxon>Bacillati</taxon>
        <taxon>Bacillota</taxon>
        <taxon>Clostridia</taxon>
        <taxon>Eubacteriales</taxon>
        <taxon>Oscillospiraceae</taxon>
        <taxon>Pseudoflavonifractor</taxon>
    </lineage>
</organism>
<protein>
    <submittedName>
        <fullName evidence="9">Purine/pyrimidine permease</fullName>
    </submittedName>
</protein>
<feature type="transmembrane region" description="Helical" evidence="8">
    <location>
        <begin position="307"/>
        <end position="334"/>
    </location>
</feature>
<feature type="transmembrane region" description="Helical" evidence="8">
    <location>
        <begin position="406"/>
        <end position="426"/>
    </location>
</feature>
<proteinExistence type="inferred from homology"/>
<feature type="transmembrane region" description="Helical" evidence="8">
    <location>
        <begin position="236"/>
        <end position="258"/>
    </location>
</feature>
<dbReference type="NCBIfam" id="NF037981">
    <property type="entry name" value="NCS2_1"/>
    <property type="match status" value="1"/>
</dbReference>
<feature type="transmembrane region" description="Helical" evidence="8">
    <location>
        <begin position="191"/>
        <end position="215"/>
    </location>
</feature>
<dbReference type="InterPro" id="IPR006043">
    <property type="entry name" value="NCS2"/>
</dbReference>
<evidence type="ECO:0000313" key="9">
    <source>
        <dbReference type="EMBL" id="MBC5729528.1"/>
    </source>
</evidence>
<evidence type="ECO:0000256" key="1">
    <source>
        <dbReference type="ARBA" id="ARBA00004141"/>
    </source>
</evidence>
<sequence>MENLKYGINDKPTLVKTIPLAFQHVLSAFAGTLSGALMLATGMGMNSQDTALVVQCAMLICAVATIIQSVGIGPLGARLPIVTGGSYTLIAPMVALSKDMSIGTVFGSSFVAAIALTVLGPLAVKYLHRFFSPVVTGSAVLAVGMCLMGSAFSYMVNNSADPANEPQIWFFVGIALFTLVLTLVLDSFTKGFVQSCSILIAIVVGYVLCVVLGLVDFSAVGTASWLALPKPVNFGFGFNFSAIITLCIVHIATVMENIGDTTGVVSGVEDRLPTKKELMRAVSGDGLGSIFAALFNGLPVISGSPNVGIITMTGVGSRFVTLAGGIIIGILAFFPKFAQVLALTPYPVLGGVLFVSFGTIAASGIRVIGMSRMSKRDITILAMAIVVGIGGSAASASLSFLPSTVLTLITGIPGTAMTALVLNIILPRSKADKEFEAKQAAENARLEAEAEAKVATQTQKSGKK</sequence>
<feature type="transmembrane region" description="Helical" evidence="8">
    <location>
        <begin position="52"/>
        <end position="71"/>
    </location>
</feature>
<dbReference type="Pfam" id="PF00860">
    <property type="entry name" value="Xan_ur_permease"/>
    <property type="match status" value="1"/>
</dbReference>
<dbReference type="Proteomes" id="UP000660021">
    <property type="component" value="Unassembled WGS sequence"/>
</dbReference>
<evidence type="ECO:0000256" key="7">
    <source>
        <dbReference type="SAM" id="Coils"/>
    </source>
</evidence>
<reference evidence="9 10" key="1">
    <citation type="submission" date="2020-08" db="EMBL/GenBank/DDBJ databases">
        <title>Genome public.</title>
        <authorList>
            <person name="Liu C."/>
            <person name="Sun Q."/>
        </authorList>
    </citation>
    <scope>NUCLEOTIDE SEQUENCE [LARGE SCALE GENOMIC DNA]</scope>
    <source>
        <strain evidence="9 10">New-38</strain>
    </source>
</reference>
<feature type="transmembrane region" description="Helical" evidence="8">
    <location>
        <begin position="103"/>
        <end position="124"/>
    </location>
</feature>
<dbReference type="PANTHER" id="PTHR42810:SF2">
    <property type="entry name" value="PURINE PERMEASE C1399.01C-RELATED"/>
    <property type="match status" value="1"/>
</dbReference>
<dbReference type="PANTHER" id="PTHR42810">
    <property type="entry name" value="PURINE PERMEASE C1399.01C-RELATED"/>
    <property type="match status" value="1"/>
</dbReference>
<comment type="subcellular location">
    <subcellularLocation>
        <location evidence="1">Membrane</location>
        <topology evidence="1">Multi-pass membrane protein</topology>
    </subcellularLocation>
</comment>
<feature type="transmembrane region" description="Helical" evidence="8">
    <location>
        <begin position="346"/>
        <end position="368"/>
    </location>
</feature>
<name>A0ABR7HPU8_9FIRM</name>
<evidence type="ECO:0000256" key="5">
    <source>
        <dbReference type="ARBA" id="ARBA00022989"/>
    </source>
</evidence>
<feature type="transmembrane region" description="Helical" evidence="8">
    <location>
        <begin position="168"/>
        <end position="185"/>
    </location>
</feature>
<evidence type="ECO:0000256" key="6">
    <source>
        <dbReference type="ARBA" id="ARBA00023136"/>
    </source>
</evidence>
<comment type="similarity">
    <text evidence="2">Belongs to the nucleobase:cation symporter-2 (NCS2) (TC 2.A.40) family.</text>
</comment>
<keyword evidence="7" id="KW-0175">Coiled coil</keyword>
<keyword evidence="5 8" id="KW-1133">Transmembrane helix</keyword>
<keyword evidence="6 8" id="KW-0472">Membrane</keyword>
<evidence type="ECO:0000313" key="10">
    <source>
        <dbReference type="Proteomes" id="UP000660021"/>
    </source>
</evidence>
<feature type="transmembrane region" description="Helical" evidence="8">
    <location>
        <begin position="77"/>
        <end position="96"/>
    </location>
</feature>
<keyword evidence="3" id="KW-0813">Transport</keyword>
<evidence type="ECO:0000256" key="3">
    <source>
        <dbReference type="ARBA" id="ARBA00022448"/>
    </source>
</evidence>
<keyword evidence="10" id="KW-1185">Reference proteome</keyword>